<dbReference type="Proteomes" id="UP000294894">
    <property type="component" value="Chromosome"/>
</dbReference>
<feature type="compositionally biased region" description="Low complexity" evidence="1">
    <location>
        <begin position="170"/>
        <end position="201"/>
    </location>
</feature>
<proteinExistence type="predicted"/>
<evidence type="ECO:0000313" key="4">
    <source>
        <dbReference type="Proteomes" id="UP000294894"/>
    </source>
</evidence>
<evidence type="ECO:0000313" key="3">
    <source>
        <dbReference type="EMBL" id="QBR93489.1"/>
    </source>
</evidence>
<organism evidence="3 4">
    <name type="scientific">Nocardioides euryhalodurans</name>
    <dbReference type="NCBI Taxonomy" id="2518370"/>
    <lineage>
        <taxon>Bacteria</taxon>
        <taxon>Bacillati</taxon>
        <taxon>Actinomycetota</taxon>
        <taxon>Actinomycetes</taxon>
        <taxon>Propionibacteriales</taxon>
        <taxon>Nocardioidaceae</taxon>
        <taxon>Nocardioides</taxon>
    </lineage>
</organism>
<reference evidence="3 4" key="1">
    <citation type="submission" date="2019-03" db="EMBL/GenBank/DDBJ databases">
        <title>Three New Species of Nocardioides, Nocardioides euryhalodurans sp. nov., Nocardioides seonyuensis sp. nov. and Nocardioides eburneoflavus sp. nov., Iolated from Soil.</title>
        <authorList>
            <person name="Roh S.G."/>
            <person name="Lee C."/>
            <person name="Kim M.-K."/>
            <person name="Kim S.B."/>
        </authorList>
    </citation>
    <scope>NUCLEOTIDE SEQUENCE [LARGE SCALE GENOMIC DNA]</scope>
    <source>
        <strain evidence="3 4">MMS17-SY117</strain>
    </source>
</reference>
<dbReference type="OrthoDB" id="9808623at2"/>
<dbReference type="PANTHER" id="PTHR38588">
    <property type="entry name" value="BLL0334 PROTEIN"/>
    <property type="match status" value="1"/>
</dbReference>
<accession>A0A4P7GNG3</accession>
<name>A0A4P7GNG3_9ACTN</name>
<sequence length="275" mass="28250">MELHHRFTVPAGVEETWAHFNDIEGVAGCFPGATVTEADTESFTGTVKVKLGPIALVYTGTGTFVEKDETAHRLVIDAKGKDKRGNGTAGAMVTARMTDAGSGATEVDVTTDLNITGKAAQFGRGNVIKDVSDKLLGQFVACLEQRLTAEPAAPDAPPEEESAPAPPPGDASHPAASAVGAAAVPDPAAPGDARSSADPAASPVPDPEAPRTERQAAGVPPPSSPPRPAPRPAQQDDALDLGAAVLPVLVRAYWKPAVGALAVLALLLWWLLGRD</sequence>
<dbReference type="KEGG" id="noy:EXE57_15340"/>
<dbReference type="CDD" id="cd07823">
    <property type="entry name" value="SRPBCC_5"/>
    <property type="match status" value="1"/>
</dbReference>
<feature type="compositionally biased region" description="Pro residues" evidence="1">
    <location>
        <begin position="219"/>
        <end position="231"/>
    </location>
</feature>
<keyword evidence="4" id="KW-1185">Reference proteome</keyword>
<dbReference type="InterPro" id="IPR010419">
    <property type="entry name" value="CO_DH_gsu"/>
</dbReference>
<evidence type="ECO:0000256" key="1">
    <source>
        <dbReference type="SAM" id="MobiDB-lite"/>
    </source>
</evidence>
<keyword evidence="2" id="KW-0812">Transmembrane</keyword>
<keyword evidence="2" id="KW-1133">Transmembrane helix</keyword>
<dbReference type="SUPFAM" id="SSF55961">
    <property type="entry name" value="Bet v1-like"/>
    <property type="match status" value="1"/>
</dbReference>
<evidence type="ECO:0000256" key="2">
    <source>
        <dbReference type="SAM" id="Phobius"/>
    </source>
</evidence>
<dbReference type="InterPro" id="IPR023393">
    <property type="entry name" value="START-like_dom_sf"/>
</dbReference>
<dbReference type="AlphaFoldDB" id="A0A4P7GNG3"/>
<feature type="transmembrane region" description="Helical" evidence="2">
    <location>
        <begin position="253"/>
        <end position="272"/>
    </location>
</feature>
<dbReference type="Pfam" id="PF06240">
    <property type="entry name" value="COXG"/>
    <property type="match status" value="1"/>
</dbReference>
<keyword evidence="2" id="KW-0472">Membrane</keyword>
<dbReference type="EMBL" id="CP038267">
    <property type="protein sequence ID" value="QBR93489.1"/>
    <property type="molecule type" value="Genomic_DNA"/>
</dbReference>
<dbReference type="RefSeq" id="WP_135078974.1">
    <property type="nucleotide sequence ID" value="NZ_CP038267.1"/>
</dbReference>
<feature type="region of interest" description="Disordered" evidence="1">
    <location>
        <begin position="151"/>
        <end position="236"/>
    </location>
</feature>
<dbReference type="Gene3D" id="3.30.530.20">
    <property type="match status" value="1"/>
</dbReference>
<dbReference type="PANTHER" id="PTHR38588:SF1">
    <property type="entry name" value="BLL0334 PROTEIN"/>
    <property type="match status" value="1"/>
</dbReference>
<gene>
    <name evidence="3" type="ORF">EXE57_15340</name>
</gene>
<protein>
    <submittedName>
        <fullName evidence="3">Carbon monoxide dehydrogenase</fullName>
    </submittedName>
</protein>